<feature type="region of interest" description="Disordered" evidence="7">
    <location>
        <begin position="1"/>
        <end position="21"/>
    </location>
</feature>
<dbReference type="SUPFAM" id="SSF49562">
    <property type="entry name" value="C2 domain (Calcium/lipid-binding domain, CaLB)"/>
    <property type="match status" value="1"/>
</dbReference>
<comment type="catalytic activity">
    <reaction evidence="6">
        <text>a 1,2-diacyl-sn-glycero-3-phospho-(1D-myo-inositol-4,5-bisphosphate) + H2O = 1D-myo-inositol 1,4,5-trisphosphate + a 1,2-diacyl-sn-glycerol + H(+)</text>
        <dbReference type="Rhea" id="RHEA:33179"/>
        <dbReference type="ChEBI" id="CHEBI:15377"/>
        <dbReference type="ChEBI" id="CHEBI:15378"/>
        <dbReference type="ChEBI" id="CHEBI:17815"/>
        <dbReference type="ChEBI" id="CHEBI:58456"/>
        <dbReference type="ChEBI" id="CHEBI:203600"/>
        <dbReference type="EC" id="3.1.4.11"/>
    </reaction>
</comment>
<sequence length="1535" mass="165923">MQQGARAADPSPKRKLARLSSFTPVSPAELADTLGVSPEAVVQALASQSGALSSSSLALTPPPVTAAQAAHAAHAAHAAQAVAAAAPGVTVKAGAEAAERSRPPEAKSAPSSSWTATTSDTQGPAGGSADMRHGGYDTDDSDDGNAYDPSVFLPDATAAASASQPRRKRRSRRNSSQTGDDTSSAHKSSSRRRRDSESSSKQESGVAEADPAHPAASRQQSGGKAPRANPARSFHRYMSTPLGTSHSATTEGEPGGPTRDAARRVTSDGALKLKAQSFPAYSEAANTLVHGDGAATLMGASLVTLVDSELGMADARDQESSGSVQTIDSTGDSLLLLPNQRDEALAEHSDADLAEDDEDDDDGSLLSSGATDDEGNEQSDEFDLQPDGADAGSDEEDISTRFMRYLNTRVDSDTILLETNLDDLDDVLSQPSEPAASDNAAAETEGPSPRGFTRSHSRRISSRRPNFSAASHLERSGSVGSGLEFEAGGRRGSASSVQSSDSSSSTGIAAPPGLSRQSSTISADSLTPPDPSSGRSSETSSMMDEEDREVTRQFVRRLSVKSSKFNAPNFTRRWLDSPTGSMADKLDENEDASGHSLGVTASPSFSRVPSQLELDGIPQSFRRDTSSADAKVASYQQKSRLMKFFGEGMNHLDPKTSLTMPIETCLQLMVKGANMLKYTSTAGSPHHRLFRLDPSNMIILWYKILGKDTFPKAIHINSIKELRRGQRTKPFEKDPWRDLEGQSFSLIYGEWQTLDLICDSLEDYHTWTRGLEALIYSTQYHKEDGAVSQLRLEWLVACPTSAEGVLPVKKAITLVERLSNQRRKHMKPSVLEQTIGATPTVTFDQFVSLYTALTRRPEILKMFEDHCARDELGLGLYMDAESFYKFLVEIQCETEFSIDDARTLIQKFSGNGNRTQLDIVGFTSFLHSDDNSLFDKVQRSVCQDMTLPLSQYFIASSHNTYLLGDQLKGESSVEAYIRALVSNCRCVELDCWDGSDGDPIITHGHTLTTKIKFRDVIIAINEYAFKTSPYPVILSLENHCSKDQQETMVQIMRDVFQARLVTETLFPVDPEDLANVALPSPEQLKYRILVKARVSLNLKSRPSLASLAGTSTIRLRTNSNASNVGSLSSMPPAWGASTTSLLVPSLSSASLTVPGSPKPSRSSSISMEVLPSSPAAASASSAGSAGSAVSTGSAPPPFLSSTASSMNLNGDSLVEEGTAAEEVKAIQPLADLAVYCQGVSFVSFVHSRENHTNFMQSSFGETKAKKICVSQAVSFVSHNRARLSRVYPSGSRFNSSNFDPQLFWNCGIQMVALNYQTNDAAMFVNRGMFSRNGGCGMILKPINMRSPELSFDPQQKTGLYAEQTPSFLSINVIAGLHLSDGKNRSRLPDIATSISSSVVVEIRISGVNRDTGSQRTSAVRGNTFDPEWNQRLDFQVVAPELATVGFFVWEEHGRSTRLLGHEVVPFVALKPGYRHIRLRTHYHELLPFSCLYVHSSFSALTNKVVSMRGSVHRPDSKQQKKWGGVGRRSNEAVQL</sequence>
<protein>
    <recommendedName>
        <fullName evidence="1 6">Phosphoinositide phospholipase C</fullName>
        <ecNumber evidence="1 6">3.1.4.11</ecNumber>
    </recommendedName>
</protein>
<dbReference type="SMART" id="SM00149">
    <property type="entry name" value="PLCYc"/>
    <property type="match status" value="1"/>
</dbReference>
<dbReference type="InterPro" id="IPR035892">
    <property type="entry name" value="C2_domain_sf"/>
</dbReference>
<evidence type="ECO:0000259" key="8">
    <source>
        <dbReference type="PROSITE" id="PS50004"/>
    </source>
</evidence>
<dbReference type="InterPro" id="IPR011992">
    <property type="entry name" value="EF-hand-dom_pair"/>
</dbReference>
<dbReference type="STRING" id="595528.A0A0D2UAN0"/>
<dbReference type="PROSITE" id="PS50004">
    <property type="entry name" value="C2"/>
    <property type="match status" value="1"/>
</dbReference>
<dbReference type="RefSeq" id="XP_004363946.2">
    <property type="nucleotide sequence ID" value="XM_004363889.2"/>
</dbReference>
<dbReference type="InterPro" id="IPR015359">
    <property type="entry name" value="PLC_EF-hand-like"/>
</dbReference>
<dbReference type="EC" id="3.1.4.11" evidence="1 6"/>
<keyword evidence="11" id="KW-1185">Reference proteome</keyword>
<dbReference type="FunCoup" id="A0A0D2UAN0">
    <property type="interactions" value="117"/>
</dbReference>
<dbReference type="SUPFAM" id="SSF51695">
    <property type="entry name" value="PLC-like phosphodiesterases"/>
    <property type="match status" value="1"/>
</dbReference>
<feature type="region of interest" description="Disordered" evidence="7">
    <location>
        <begin position="1181"/>
        <end position="1202"/>
    </location>
</feature>
<dbReference type="SMART" id="SM00233">
    <property type="entry name" value="PH"/>
    <property type="match status" value="1"/>
</dbReference>
<feature type="compositionally biased region" description="Acidic residues" evidence="7">
    <location>
        <begin position="371"/>
        <end position="384"/>
    </location>
</feature>
<feature type="region of interest" description="Disordered" evidence="7">
    <location>
        <begin position="426"/>
        <end position="551"/>
    </location>
</feature>
<dbReference type="FunFam" id="3.20.20.190:FF:000039">
    <property type="entry name" value="Phosphoinositide phospholipase C"/>
    <property type="match status" value="1"/>
</dbReference>
<dbReference type="CDD" id="cd08558">
    <property type="entry name" value="PI-PLCc_eukaryota"/>
    <property type="match status" value="1"/>
</dbReference>
<dbReference type="Proteomes" id="UP000008743">
    <property type="component" value="Unassembled WGS sequence"/>
</dbReference>
<dbReference type="Pfam" id="PF00387">
    <property type="entry name" value="PI-PLC-Y"/>
    <property type="match status" value="1"/>
</dbReference>
<feature type="compositionally biased region" description="Low complexity" evidence="7">
    <location>
        <begin position="106"/>
        <end position="119"/>
    </location>
</feature>
<feature type="region of interest" description="Disordered" evidence="7">
    <location>
        <begin position="345"/>
        <end position="396"/>
    </location>
</feature>
<evidence type="ECO:0000256" key="6">
    <source>
        <dbReference type="RuleBase" id="RU361133"/>
    </source>
</evidence>
<feature type="compositionally biased region" description="Basic residues" evidence="7">
    <location>
        <begin position="453"/>
        <end position="462"/>
    </location>
</feature>
<dbReference type="PhylomeDB" id="A0A0D2UAN0"/>
<feature type="compositionally biased region" description="Polar residues" evidence="7">
    <location>
        <begin position="599"/>
        <end position="609"/>
    </location>
</feature>
<dbReference type="SUPFAM" id="SSF50729">
    <property type="entry name" value="PH domain-like"/>
    <property type="match status" value="1"/>
</dbReference>
<dbReference type="Pfam" id="PF16457">
    <property type="entry name" value="PH_12"/>
    <property type="match status" value="1"/>
</dbReference>
<accession>A0A0D2UAN0</accession>
<evidence type="ECO:0000256" key="7">
    <source>
        <dbReference type="SAM" id="MobiDB-lite"/>
    </source>
</evidence>
<evidence type="ECO:0000256" key="3">
    <source>
        <dbReference type="ARBA" id="ARBA00022963"/>
    </source>
</evidence>
<dbReference type="SMART" id="SM00239">
    <property type="entry name" value="C2"/>
    <property type="match status" value="1"/>
</dbReference>
<dbReference type="PRINTS" id="PR00390">
    <property type="entry name" value="PHPHLIPASEC"/>
</dbReference>
<dbReference type="InterPro" id="IPR001849">
    <property type="entry name" value="PH_domain"/>
</dbReference>
<feature type="compositionally biased region" description="Low complexity" evidence="7">
    <location>
        <begin position="532"/>
        <end position="542"/>
    </location>
</feature>
<dbReference type="CDD" id="cd00275">
    <property type="entry name" value="C2_PLC_like"/>
    <property type="match status" value="1"/>
</dbReference>
<dbReference type="PROSITE" id="PS50007">
    <property type="entry name" value="PIPLC_X_DOMAIN"/>
    <property type="match status" value="1"/>
</dbReference>
<dbReference type="GO" id="GO:0004435">
    <property type="term" value="F:phosphatidylinositol-4,5-bisphosphate phospholipase C activity"/>
    <property type="evidence" value="ECO:0007669"/>
    <property type="project" value="UniProtKB-EC"/>
</dbReference>
<name>A0A0D2UAN0_CAPO3</name>
<evidence type="ECO:0000313" key="10">
    <source>
        <dbReference type="EMBL" id="KJE92081.1"/>
    </source>
</evidence>
<dbReference type="InterPro" id="IPR001192">
    <property type="entry name" value="PI-PLC_fam"/>
</dbReference>
<dbReference type="GO" id="GO:0048015">
    <property type="term" value="P:phosphatidylinositol-mediated signaling"/>
    <property type="evidence" value="ECO:0007669"/>
    <property type="project" value="TreeGrafter"/>
</dbReference>
<dbReference type="Pfam" id="PF00168">
    <property type="entry name" value="C2"/>
    <property type="match status" value="1"/>
</dbReference>
<feature type="domain" description="PI-PLC Y-box" evidence="9">
    <location>
        <begin position="1229"/>
        <end position="1345"/>
    </location>
</feature>
<dbReference type="Pfam" id="PF09279">
    <property type="entry name" value="EF-hand_like"/>
    <property type="match status" value="1"/>
</dbReference>
<proteinExistence type="predicted"/>
<dbReference type="Gene3D" id="2.30.29.30">
    <property type="entry name" value="Pleckstrin-homology domain (PH domain)/Phosphotyrosine-binding domain (PTB)"/>
    <property type="match status" value="1"/>
</dbReference>
<dbReference type="SUPFAM" id="SSF47473">
    <property type="entry name" value="EF-hand"/>
    <property type="match status" value="1"/>
</dbReference>
<feature type="compositionally biased region" description="Low complexity" evidence="7">
    <location>
        <begin position="493"/>
        <end position="505"/>
    </location>
</feature>
<feature type="region of interest" description="Disordered" evidence="7">
    <location>
        <begin position="573"/>
        <end position="609"/>
    </location>
</feature>
<dbReference type="InterPro" id="IPR001711">
    <property type="entry name" value="PLipase_C_Pinositol-sp_Y"/>
</dbReference>
<dbReference type="PANTHER" id="PTHR10336:SF36">
    <property type="entry name" value="1-PHOSPHATIDYLINOSITOL 4,5-BISPHOSPHATE PHOSPHODIESTERASE BETA-4"/>
    <property type="match status" value="1"/>
</dbReference>
<dbReference type="InterPro" id="IPR000909">
    <property type="entry name" value="PLipase_C_PInositol-sp_X_dom"/>
</dbReference>
<keyword evidence="2 6" id="KW-0378">Hydrolase</keyword>
<dbReference type="EMBL" id="KE346363">
    <property type="protein sequence ID" value="KJE92081.1"/>
    <property type="molecule type" value="Genomic_DNA"/>
</dbReference>
<evidence type="ECO:0000256" key="1">
    <source>
        <dbReference type="ARBA" id="ARBA00012368"/>
    </source>
</evidence>
<feature type="compositionally biased region" description="Polar residues" evidence="7">
    <location>
        <begin position="241"/>
        <end position="250"/>
    </location>
</feature>
<dbReference type="InterPro" id="IPR017946">
    <property type="entry name" value="PLC-like_Pdiesterase_TIM-brl"/>
</dbReference>
<dbReference type="InParanoid" id="A0A0D2UAN0"/>
<dbReference type="OrthoDB" id="269822at2759"/>
<feature type="domain" description="C2" evidence="8">
    <location>
        <begin position="1345"/>
        <end position="1480"/>
    </location>
</feature>
<evidence type="ECO:0000256" key="4">
    <source>
        <dbReference type="ARBA" id="ARBA00023098"/>
    </source>
</evidence>
<evidence type="ECO:0000259" key="9">
    <source>
        <dbReference type="PROSITE" id="PS50008"/>
    </source>
</evidence>
<feature type="compositionally biased region" description="Low complexity" evidence="7">
    <location>
        <begin position="1181"/>
        <end position="1193"/>
    </location>
</feature>
<feature type="region of interest" description="Disordered" evidence="7">
    <location>
        <begin position="92"/>
        <end position="262"/>
    </location>
</feature>
<dbReference type="Gene3D" id="2.60.40.150">
    <property type="entry name" value="C2 domain"/>
    <property type="match status" value="1"/>
</dbReference>
<reference evidence="11" key="1">
    <citation type="submission" date="2011-02" db="EMBL/GenBank/DDBJ databases">
        <title>The Genome Sequence of Capsaspora owczarzaki ATCC 30864.</title>
        <authorList>
            <person name="Russ C."/>
            <person name="Cuomo C."/>
            <person name="Burger G."/>
            <person name="Gray M.W."/>
            <person name="Holland P.W.H."/>
            <person name="King N."/>
            <person name="Lang F.B.F."/>
            <person name="Roger A.J."/>
            <person name="Ruiz-Trillo I."/>
            <person name="Young S.K."/>
            <person name="Zeng Q."/>
            <person name="Gargeya S."/>
            <person name="Alvarado L."/>
            <person name="Berlin A."/>
            <person name="Chapman S.B."/>
            <person name="Chen Z."/>
            <person name="Freedman E."/>
            <person name="Gellesch M."/>
            <person name="Goldberg J."/>
            <person name="Griggs A."/>
            <person name="Gujja S."/>
            <person name="Heilman E."/>
            <person name="Heiman D."/>
            <person name="Howarth C."/>
            <person name="Mehta T."/>
            <person name="Neiman D."/>
            <person name="Pearson M."/>
            <person name="Roberts A."/>
            <person name="Saif S."/>
            <person name="Shea T."/>
            <person name="Shenoy N."/>
            <person name="Sisk P."/>
            <person name="Stolte C."/>
            <person name="Sykes S."/>
            <person name="White J."/>
            <person name="Yandava C."/>
            <person name="Haas B."/>
            <person name="Nusbaum C."/>
            <person name="Birren B."/>
        </authorList>
    </citation>
    <scope>NUCLEOTIDE SEQUENCE</scope>
    <source>
        <strain evidence="11">ATCC 30864</strain>
    </source>
</reference>
<dbReference type="PROSITE" id="PS50008">
    <property type="entry name" value="PIPLC_Y_DOMAIN"/>
    <property type="match status" value="1"/>
</dbReference>
<dbReference type="Gene3D" id="1.10.238.10">
    <property type="entry name" value="EF-hand"/>
    <property type="match status" value="1"/>
</dbReference>
<keyword evidence="4 6" id="KW-0443">Lipid metabolism</keyword>
<keyword evidence="5" id="KW-0807">Transducer</keyword>
<evidence type="ECO:0000256" key="5">
    <source>
        <dbReference type="ARBA" id="ARBA00023224"/>
    </source>
</evidence>
<dbReference type="SMART" id="SM00148">
    <property type="entry name" value="PLCXc"/>
    <property type="match status" value="1"/>
</dbReference>
<dbReference type="InterPro" id="IPR011993">
    <property type="entry name" value="PH-like_dom_sf"/>
</dbReference>
<gene>
    <name evidence="10" type="ORF">CAOG_003107</name>
</gene>
<evidence type="ECO:0000313" key="11">
    <source>
        <dbReference type="Proteomes" id="UP000008743"/>
    </source>
</evidence>
<dbReference type="CDD" id="cd15898">
    <property type="entry name" value="EFh_PI-PLC"/>
    <property type="match status" value="1"/>
</dbReference>
<evidence type="ECO:0000256" key="2">
    <source>
        <dbReference type="ARBA" id="ARBA00022801"/>
    </source>
</evidence>
<keyword evidence="3 6" id="KW-0442">Lipid degradation</keyword>
<feature type="compositionally biased region" description="Acidic residues" evidence="7">
    <location>
        <begin position="352"/>
        <end position="363"/>
    </location>
</feature>
<dbReference type="Pfam" id="PF00388">
    <property type="entry name" value="PI-PLC-X"/>
    <property type="match status" value="1"/>
</dbReference>
<feature type="region of interest" description="Disordered" evidence="7">
    <location>
        <begin position="1509"/>
        <end position="1535"/>
    </location>
</feature>
<dbReference type="GO" id="GO:0016042">
    <property type="term" value="P:lipid catabolic process"/>
    <property type="evidence" value="ECO:0007669"/>
    <property type="project" value="UniProtKB-KW"/>
</dbReference>
<organism evidence="10 11">
    <name type="scientific">Capsaspora owczarzaki (strain ATCC 30864)</name>
    <dbReference type="NCBI Taxonomy" id="595528"/>
    <lineage>
        <taxon>Eukaryota</taxon>
        <taxon>Filasterea</taxon>
        <taxon>Capsaspora</taxon>
    </lineage>
</organism>
<dbReference type="InterPro" id="IPR000008">
    <property type="entry name" value="C2_dom"/>
</dbReference>
<dbReference type="PANTHER" id="PTHR10336">
    <property type="entry name" value="PHOSPHOINOSITIDE-SPECIFIC PHOSPHOLIPASE C FAMILY PROTEIN"/>
    <property type="match status" value="1"/>
</dbReference>
<dbReference type="GO" id="GO:0051209">
    <property type="term" value="P:release of sequestered calcium ion into cytosol"/>
    <property type="evidence" value="ECO:0007669"/>
    <property type="project" value="TreeGrafter"/>
</dbReference>
<dbReference type="eggNOG" id="KOG1265">
    <property type="taxonomic scope" value="Eukaryota"/>
</dbReference>
<dbReference type="Gene3D" id="3.20.20.190">
    <property type="entry name" value="Phosphatidylinositol (PI) phosphodiesterase"/>
    <property type="match status" value="1"/>
</dbReference>
<feature type="compositionally biased region" description="Polar residues" evidence="7">
    <location>
        <begin position="515"/>
        <end position="525"/>
    </location>
</feature>